<gene>
    <name evidence="1" type="ORF">SAMN04488109_5393</name>
</gene>
<accession>A0A1M5VTF6</accession>
<dbReference type="Proteomes" id="UP000184212">
    <property type="component" value="Unassembled WGS sequence"/>
</dbReference>
<evidence type="ECO:0000313" key="2">
    <source>
        <dbReference type="Proteomes" id="UP000184212"/>
    </source>
</evidence>
<evidence type="ECO:0000313" key="1">
    <source>
        <dbReference type="EMBL" id="SHH78478.1"/>
    </source>
</evidence>
<proteinExistence type="predicted"/>
<dbReference type="EMBL" id="FQWQ01000004">
    <property type="protein sequence ID" value="SHH78478.1"/>
    <property type="molecule type" value="Genomic_DNA"/>
</dbReference>
<dbReference type="STRING" id="947013.SAMN04488109_5393"/>
<name>A0A1M5VTF6_9BACT</name>
<keyword evidence="2" id="KW-1185">Reference proteome</keyword>
<organism evidence="1 2">
    <name type="scientific">Chryseolinea serpens</name>
    <dbReference type="NCBI Taxonomy" id="947013"/>
    <lineage>
        <taxon>Bacteria</taxon>
        <taxon>Pseudomonadati</taxon>
        <taxon>Bacteroidota</taxon>
        <taxon>Cytophagia</taxon>
        <taxon>Cytophagales</taxon>
        <taxon>Fulvivirgaceae</taxon>
        <taxon>Chryseolinea</taxon>
    </lineage>
</organism>
<dbReference type="AlphaFoldDB" id="A0A1M5VTF6"/>
<reference evidence="1 2" key="1">
    <citation type="submission" date="2016-11" db="EMBL/GenBank/DDBJ databases">
        <authorList>
            <person name="Jaros S."/>
            <person name="Januszkiewicz K."/>
            <person name="Wedrychowicz H."/>
        </authorList>
    </citation>
    <scope>NUCLEOTIDE SEQUENCE [LARGE SCALE GENOMIC DNA]</scope>
    <source>
        <strain evidence="1 2">DSM 24574</strain>
    </source>
</reference>
<protein>
    <submittedName>
        <fullName evidence="1">Uncharacterized protein</fullName>
    </submittedName>
</protein>
<sequence length="42" mass="4654">MLGQKYFRAKFTFVNKISGCPNSSVKLPKGTVGWPQPTRLVA</sequence>